<evidence type="ECO:0000313" key="3">
    <source>
        <dbReference type="Proteomes" id="UP000521872"/>
    </source>
</evidence>
<accession>A0A8H4QJ96</accession>
<comment type="caution">
    <text evidence="2">The sequence shown here is derived from an EMBL/GenBank/DDBJ whole genome shotgun (WGS) entry which is preliminary data.</text>
</comment>
<feature type="compositionally biased region" description="Polar residues" evidence="1">
    <location>
        <begin position="207"/>
        <end position="222"/>
    </location>
</feature>
<proteinExistence type="predicted"/>
<feature type="compositionally biased region" description="Low complexity" evidence="1">
    <location>
        <begin position="365"/>
        <end position="378"/>
    </location>
</feature>
<feature type="compositionally biased region" description="Pro residues" evidence="1">
    <location>
        <begin position="243"/>
        <end position="252"/>
    </location>
</feature>
<feature type="compositionally biased region" description="Acidic residues" evidence="1">
    <location>
        <begin position="566"/>
        <end position="597"/>
    </location>
</feature>
<feature type="compositionally biased region" description="Basic and acidic residues" evidence="1">
    <location>
        <begin position="492"/>
        <end position="504"/>
    </location>
</feature>
<feature type="compositionally biased region" description="Polar residues" evidence="1">
    <location>
        <begin position="99"/>
        <end position="120"/>
    </location>
</feature>
<feature type="compositionally biased region" description="Basic and acidic residues" evidence="1">
    <location>
        <begin position="638"/>
        <end position="662"/>
    </location>
</feature>
<sequence>MDSGPTLKPKVAGKLNYGSSPARPPSTNTPSRPSSPTKSYVSTNGTDSTFRPRAKVNSSATTRRTVASSSNSSTVGGSASTTPRAGSPAKQNPRIKSPVTVTSTNGVNRTTLKSPTNNGASAPVTPEIRKTATASSSLRVAGEDYSRSRTGSVSLHHAVSFSSFKASSSSSSVVSSSPRMETGMGSKPGTVSASASPRLVASKSIMHLNTNNADRSQTSSPTLKIRAKVSNLAKAASADASAPPSPTSPPALSPTARSTVSVSRTRAQSSSTSVLGLSNTSNVDSSLRSTVSPPPQFYPITTAVPAANPHRFPSSRPTAASTITTSSTQQRPATAHHIFQSFSQSSSSSLDPTPNYAQPITKAASTSPRPQSSSGRPSLNGIAKVDPASIPLPPHSPPISSVSFSSRSSFSQSSAGNQPYAASSASSTTDSAVGTADPSLQHNYHGQPPKSNGGSAINGDEGSMRDVLDNLLQYTSGLKSPTDDDDDGESGVGRDGEDHKVKAEAKSNRKIADLEITNRSLLVINASLEATKHRQAREIRELRRKLRESRLILPPRAFRAVKSSLEPDELGDDEEDVDGDDGEEEWFDADDGSEGTGDEIYKRIKLMLESMLKTGQAALDKKTEDFGGGAKAPAKVLSPEEVKDWRGGADDQDEHGHDEHNASMDSSGFLLDSETGTDADRNEDVLLSQQLLRPHGGEDDSLPSGLRRISEGSSYYTSEEGGEDEDSFFENNINNDTMTSEDEVEAMTISGLSPPASPSPKIHPPPILITKPTL</sequence>
<feature type="compositionally biased region" description="Low complexity" evidence="1">
    <location>
        <begin position="339"/>
        <end position="349"/>
    </location>
</feature>
<feature type="compositionally biased region" description="Low complexity" evidence="1">
    <location>
        <begin position="314"/>
        <end position="331"/>
    </location>
</feature>
<feature type="compositionally biased region" description="Polar residues" evidence="1">
    <location>
        <begin position="438"/>
        <end position="455"/>
    </location>
</feature>
<feature type="region of interest" description="Disordered" evidence="1">
    <location>
        <begin position="475"/>
        <end position="504"/>
    </location>
</feature>
<reference evidence="2 3" key="1">
    <citation type="submission" date="2019-12" db="EMBL/GenBank/DDBJ databases">
        <authorList>
            <person name="Floudas D."/>
            <person name="Bentzer J."/>
            <person name="Ahren D."/>
            <person name="Johansson T."/>
            <person name="Persson P."/>
            <person name="Tunlid A."/>
        </authorList>
    </citation>
    <scope>NUCLEOTIDE SEQUENCE [LARGE SCALE GENOMIC DNA]</scope>
    <source>
        <strain evidence="2 3">CBS 102.39</strain>
    </source>
</reference>
<name>A0A8H4QJ96_9AGAR</name>
<feature type="compositionally biased region" description="Pro residues" evidence="1">
    <location>
        <begin position="755"/>
        <end position="767"/>
    </location>
</feature>
<feature type="compositionally biased region" description="Low complexity" evidence="1">
    <location>
        <begin position="421"/>
        <end position="436"/>
    </location>
</feature>
<feature type="compositionally biased region" description="Low complexity" evidence="1">
    <location>
        <begin position="19"/>
        <end position="37"/>
    </location>
</feature>
<dbReference type="EMBL" id="JAACJL010000057">
    <property type="protein sequence ID" value="KAF4611755.1"/>
    <property type="molecule type" value="Genomic_DNA"/>
</dbReference>
<evidence type="ECO:0000256" key="1">
    <source>
        <dbReference type="SAM" id="MobiDB-lite"/>
    </source>
</evidence>
<feature type="compositionally biased region" description="Polar residues" evidence="1">
    <location>
        <begin position="260"/>
        <end position="291"/>
    </location>
</feature>
<gene>
    <name evidence="2" type="ORF">D9613_004242</name>
</gene>
<feature type="compositionally biased region" description="Low complexity" evidence="1">
    <location>
        <begin position="158"/>
        <end position="177"/>
    </location>
</feature>
<feature type="region of interest" description="Disordered" evidence="1">
    <location>
        <begin position="623"/>
        <end position="774"/>
    </location>
</feature>
<feature type="compositionally biased region" description="Low complexity" evidence="1">
    <location>
        <begin position="398"/>
        <end position="414"/>
    </location>
</feature>
<feature type="compositionally biased region" description="Polar residues" evidence="1">
    <location>
        <begin position="38"/>
        <end position="49"/>
    </location>
</feature>
<feature type="region of interest" description="Disordered" evidence="1">
    <location>
        <begin position="1"/>
        <end position="463"/>
    </location>
</feature>
<organism evidence="2 3">
    <name type="scientific">Agrocybe pediades</name>
    <dbReference type="NCBI Taxonomy" id="84607"/>
    <lineage>
        <taxon>Eukaryota</taxon>
        <taxon>Fungi</taxon>
        <taxon>Dikarya</taxon>
        <taxon>Basidiomycota</taxon>
        <taxon>Agaricomycotina</taxon>
        <taxon>Agaricomycetes</taxon>
        <taxon>Agaricomycetidae</taxon>
        <taxon>Agaricales</taxon>
        <taxon>Agaricineae</taxon>
        <taxon>Strophariaceae</taxon>
        <taxon>Agrocybe</taxon>
    </lineage>
</organism>
<feature type="compositionally biased region" description="Low complexity" evidence="1">
    <location>
        <begin position="57"/>
        <end position="82"/>
    </location>
</feature>
<keyword evidence="3" id="KW-1185">Reference proteome</keyword>
<dbReference type="AlphaFoldDB" id="A0A8H4QJ96"/>
<protein>
    <submittedName>
        <fullName evidence="2">Uncharacterized protein</fullName>
    </submittedName>
</protein>
<feature type="compositionally biased region" description="Low complexity" evidence="1">
    <location>
        <begin position="233"/>
        <end position="242"/>
    </location>
</feature>
<evidence type="ECO:0000313" key="2">
    <source>
        <dbReference type="EMBL" id="KAF4611755.1"/>
    </source>
</evidence>
<feature type="region of interest" description="Disordered" evidence="1">
    <location>
        <begin position="563"/>
        <end position="597"/>
    </location>
</feature>
<dbReference type="Proteomes" id="UP000521872">
    <property type="component" value="Unassembled WGS sequence"/>
</dbReference>